<dbReference type="EMBL" id="JBHLTP010000003">
    <property type="protein sequence ID" value="MFC0523157.1"/>
    <property type="molecule type" value="Genomic_DNA"/>
</dbReference>
<dbReference type="RefSeq" id="WP_377345697.1">
    <property type="nucleotide sequence ID" value="NZ_JBHLTP010000003.1"/>
</dbReference>
<dbReference type="Proteomes" id="UP001589836">
    <property type="component" value="Unassembled WGS sequence"/>
</dbReference>
<gene>
    <name evidence="3" type="primary">aroH</name>
    <name evidence="3" type="ORF">ACFFGV_06045</name>
</gene>
<evidence type="ECO:0000256" key="2">
    <source>
        <dbReference type="PROSITE-ProRule" id="PRU00514"/>
    </source>
</evidence>
<dbReference type="Gene3D" id="3.30.1330.40">
    <property type="entry name" value="RutC-like"/>
    <property type="match status" value="1"/>
</dbReference>
<evidence type="ECO:0000256" key="1">
    <source>
        <dbReference type="NCBIfam" id="TIGR01796"/>
    </source>
</evidence>
<comment type="caution">
    <text evidence="3">The sequence shown here is derived from an EMBL/GenBank/DDBJ whole genome shotgun (WGS) entry which is preliminary data.</text>
</comment>
<protein>
    <recommendedName>
        <fullName evidence="1 2">chorismate mutase</fullName>
        <ecNumber evidence="1 2">5.4.99.5</ecNumber>
    </recommendedName>
</protein>
<dbReference type="Pfam" id="PF07736">
    <property type="entry name" value="CM_1"/>
    <property type="match status" value="1"/>
</dbReference>
<accession>A0ABV6LLG9</accession>
<evidence type="ECO:0000313" key="3">
    <source>
        <dbReference type="EMBL" id="MFC0523157.1"/>
    </source>
</evidence>
<organism evidence="3 4">
    <name type="scientific">Pontibacillus salicampi</name>
    <dbReference type="NCBI Taxonomy" id="1449801"/>
    <lineage>
        <taxon>Bacteria</taxon>
        <taxon>Bacillati</taxon>
        <taxon>Bacillota</taxon>
        <taxon>Bacilli</taxon>
        <taxon>Bacillales</taxon>
        <taxon>Bacillaceae</taxon>
        <taxon>Pontibacillus</taxon>
    </lineage>
</organism>
<keyword evidence="2" id="KW-0057">Aromatic amino acid biosynthesis</keyword>
<dbReference type="EC" id="5.4.99.5" evidence="1 2"/>
<dbReference type="CDD" id="cd02185">
    <property type="entry name" value="AroH"/>
    <property type="match status" value="1"/>
</dbReference>
<dbReference type="NCBIfam" id="TIGR01796">
    <property type="entry name" value="CM_mono_aroH"/>
    <property type="match status" value="1"/>
</dbReference>
<dbReference type="PROSITE" id="PS51167">
    <property type="entry name" value="CHORISMATE_MUT_1"/>
    <property type="match status" value="1"/>
</dbReference>
<dbReference type="InterPro" id="IPR035959">
    <property type="entry name" value="RutC-like_sf"/>
</dbReference>
<dbReference type="PANTHER" id="PTHR21164">
    <property type="entry name" value="CHORISMATE MUTASE"/>
    <property type="match status" value="1"/>
</dbReference>
<dbReference type="PANTHER" id="PTHR21164:SF0">
    <property type="entry name" value="CHORISMATE MUTASE AROH"/>
    <property type="match status" value="1"/>
</dbReference>
<keyword evidence="4" id="KW-1185">Reference proteome</keyword>
<comment type="catalytic activity">
    <reaction evidence="2">
        <text>chorismate = prephenate</text>
        <dbReference type="Rhea" id="RHEA:13897"/>
        <dbReference type="ChEBI" id="CHEBI:29748"/>
        <dbReference type="ChEBI" id="CHEBI:29934"/>
        <dbReference type="EC" id="5.4.99.5"/>
    </reaction>
</comment>
<keyword evidence="2" id="KW-0028">Amino-acid biosynthesis</keyword>
<sequence length="125" mass="14199">MIRGVRGATTVSSNTGDEIVQRTKELLNDLITENAIEANQVASVFISMTEDLDDTFPAKALREIDGWTYVPVMCMRELAVPNSLAKCIRIMIHLNTDQQQEAMYHAYHYEAVQLRPDLIRGEEEE</sequence>
<keyword evidence="2 3" id="KW-0413">Isomerase</keyword>
<reference evidence="3 4" key="1">
    <citation type="submission" date="2024-09" db="EMBL/GenBank/DDBJ databases">
        <authorList>
            <person name="Sun Q."/>
            <person name="Mori K."/>
        </authorList>
    </citation>
    <scope>NUCLEOTIDE SEQUENCE [LARGE SCALE GENOMIC DNA]</scope>
    <source>
        <strain evidence="3 4">NCAIM B.02529</strain>
    </source>
</reference>
<dbReference type="InterPro" id="IPR008243">
    <property type="entry name" value="Chorismate_mutase_AroH"/>
</dbReference>
<dbReference type="GO" id="GO:0004106">
    <property type="term" value="F:chorismate mutase activity"/>
    <property type="evidence" value="ECO:0007669"/>
    <property type="project" value="UniProtKB-EC"/>
</dbReference>
<name>A0ABV6LLG9_9BACI</name>
<proteinExistence type="predicted"/>
<dbReference type="SUPFAM" id="SSF55298">
    <property type="entry name" value="YjgF-like"/>
    <property type="match status" value="1"/>
</dbReference>
<dbReference type="PIRSF" id="PIRSF005965">
    <property type="entry name" value="Chor_mut_AroH"/>
    <property type="match status" value="1"/>
</dbReference>
<evidence type="ECO:0000313" key="4">
    <source>
        <dbReference type="Proteomes" id="UP001589836"/>
    </source>
</evidence>